<sequence length="174" mass="18688">MGSPAVAPYGAYRTADGQTVVLGTTNDREWQRLARDLLGRPDLADDERFRTTSGRAEHRGFLDAEIADWCARHDLTQVQSDADAAGIGNARFNTPSEVIAHPHLMARDRWRRIDTPHGQVPALLPPPVIAGYEPPMGGIPALGQHTDALLTELGVTEDDIAVLRAQGAAAPTPG</sequence>
<reference evidence="2 3" key="1">
    <citation type="submission" date="2022-10" db="EMBL/GenBank/DDBJ databases">
        <title>The complete genomes of actinobacterial strains from the NBC collection.</title>
        <authorList>
            <person name="Joergensen T.S."/>
            <person name="Alvarez Arevalo M."/>
            <person name="Sterndorff E.B."/>
            <person name="Faurdal D."/>
            <person name="Vuksanovic O."/>
            <person name="Mourched A.-S."/>
            <person name="Charusanti P."/>
            <person name="Shaw S."/>
            <person name="Blin K."/>
            <person name="Weber T."/>
        </authorList>
    </citation>
    <scope>NUCLEOTIDE SEQUENCE [LARGE SCALE GENOMIC DNA]</scope>
    <source>
        <strain evidence="2 3">NBC_00456</strain>
    </source>
</reference>
<dbReference type="SUPFAM" id="SSF89796">
    <property type="entry name" value="CoA-transferase family III (CaiB/BaiF)"/>
    <property type="match status" value="1"/>
</dbReference>
<dbReference type="GO" id="GO:0016740">
    <property type="term" value="F:transferase activity"/>
    <property type="evidence" value="ECO:0007669"/>
    <property type="project" value="UniProtKB-KW"/>
</dbReference>
<dbReference type="PANTHER" id="PTHR48207:SF3">
    <property type="entry name" value="SUCCINATE--HYDROXYMETHYLGLUTARATE COA-TRANSFERASE"/>
    <property type="match status" value="1"/>
</dbReference>
<dbReference type="InterPro" id="IPR003673">
    <property type="entry name" value="CoA-Trfase_fam_III"/>
</dbReference>
<dbReference type="EMBL" id="CP107906">
    <property type="protein sequence ID" value="WUG92037.1"/>
    <property type="molecule type" value="Genomic_DNA"/>
</dbReference>
<evidence type="ECO:0000313" key="3">
    <source>
        <dbReference type="Proteomes" id="UP001341259"/>
    </source>
</evidence>
<proteinExistence type="predicted"/>
<dbReference type="InterPro" id="IPR050483">
    <property type="entry name" value="CoA-transferase_III_domain"/>
</dbReference>
<gene>
    <name evidence="2" type="ORF">OHB29_02760</name>
</gene>
<dbReference type="Gene3D" id="3.40.50.10540">
    <property type="entry name" value="Crotonobetainyl-coa:carnitine coa-transferase, domain 1"/>
    <property type="match status" value="1"/>
</dbReference>
<dbReference type="InterPro" id="IPR044855">
    <property type="entry name" value="CoA-Trfase_III_dom3_sf"/>
</dbReference>
<keyword evidence="3" id="KW-1185">Reference proteome</keyword>
<name>A0ABZ1NL26_STRVL</name>
<organism evidence="2 3">
    <name type="scientific">Streptomyces violaceus</name>
    <name type="common">Streptomyces venezuelae</name>
    <dbReference type="NCBI Taxonomy" id="1936"/>
    <lineage>
        <taxon>Bacteria</taxon>
        <taxon>Bacillati</taxon>
        <taxon>Actinomycetota</taxon>
        <taxon>Actinomycetes</taxon>
        <taxon>Kitasatosporales</taxon>
        <taxon>Streptomycetaceae</taxon>
        <taxon>Streptomyces</taxon>
    </lineage>
</organism>
<evidence type="ECO:0000313" key="2">
    <source>
        <dbReference type="EMBL" id="WUG92037.1"/>
    </source>
</evidence>
<accession>A0ABZ1NL26</accession>
<protein>
    <submittedName>
        <fullName evidence="2">CoA transferase</fullName>
    </submittedName>
</protein>
<dbReference type="Gene3D" id="3.30.1540.10">
    <property type="entry name" value="formyl-coa transferase, domain 3"/>
    <property type="match status" value="1"/>
</dbReference>
<dbReference type="Proteomes" id="UP001341259">
    <property type="component" value="Chromosome"/>
</dbReference>
<keyword evidence="1 2" id="KW-0808">Transferase</keyword>
<dbReference type="PANTHER" id="PTHR48207">
    <property type="entry name" value="SUCCINATE--HYDROXYMETHYLGLUTARATE COA-TRANSFERASE"/>
    <property type="match status" value="1"/>
</dbReference>
<evidence type="ECO:0000256" key="1">
    <source>
        <dbReference type="ARBA" id="ARBA00022679"/>
    </source>
</evidence>
<dbReference type="InterPro" id="IPR023606">
    <property type="entry name" value="CoA-Trfase_III_dom_1_sf"/>
</dbReference>
<dbReference type="Pfam" id="PF02515">
    <property type="entry name" value="CoA_transf_3"/>
    <property type="match status" value="1"/>
</dbReference>